<comment type="caution">
    <text evidence="1">The sequence shown here is derived from an EMBL/GenBank/DDBJ whole genome shotgun (WGS) entry which is preliminary data.</text>
</comment>
<reference evidence="1 2" key="1">
    <citation type="submission" date="2019-07" db="EMBL/GenBank/DDBJ databases">
        <title>Genome sequencing of the stress-tolerant strain Azospirillum brasilense Az19.</title>
        <authorList>
            <person name="Maroniche G.A."/>
            <person name="Garcia J.E."/>
            <person name="Pagnussat L."/>
            <person name="Amenta M."/>
            <person name="Creus C.M."/>
        </authorList>
    </citation>
    <scope>NUCLEOTIDE SEQUENCE [LARGE SCALE GENOMIC DNA]</scope>
    <source>
        <strain evidence="1 2">Az19</strain>
    </source>
</reference>
<organism evidence="1 2">
    <name type="scientific">Azospirillum argentinense</name>
    <dbReference type="NCBI Taxonomy" id="2970906"/>
    <lineage>
        <taxon>Bacteria</taxon>
        <taxon>Pseudomonadati</taxon>
        <taxon>Pseudomonadota</taxon>
        <taxon>Alphaproteobacteria</taxon>
        <taxon>Rhodospirillales</taxon>
        <taxon>Azospirillaceae</taxon>
        <taxon>Azospirillum</taxon>
    </lineage>
</organism>
<evidence type="ECO:0000313" key="1">
    <source>
        <dbReference type="EMBL" id="KAA1055453.1"/>
    </source>
</evidence>
<gene>
    <name evidence="1" type="ORF">FH063_005224</name>
</gene>
<name>A0A5B0KUW5_9PROT</name>
<proteinExistence type="predicted"/>
<accession>A0A5B0KUW5</accession>
<sequence>MFASTIKSNVFKNRAGCRIGPFQRFLAVSPIDWAGHA</sequence>
<protein>
    <submittedName>
        <fullName evidence="1">Uncharacterized protein</fullName>
    </submittedName>
</protein>
<dbReference type="Proteomes" id="UP000325333">
    <property type="component" value="Unassembled WGS sequence"/>
</dbReference>
<evidence type="ECO:0000313" key="2">
    <source>
        <dbReference type="Proteomes" id="UP000325333"/>
    </source>
</evidence>
<dbReference type="AlphaFoldDB" id="A0A5B0KUW5"/>
<dbReference type="EMBL" id="VEWN01000006">
    <property type="protein sequence ID" value="KAA1055453.1"/>
    <property type="molecule type" value="Genomic_DNA"/>
</dbReference>